<evidence type="ECO:0000313" key="3">
    <source>
        <dbReference type="Proteomes" id="UP001250538"/>
    </source>
</evidence>
<sequence>MKKVTMGLLSVVLLFSVASSALAAPSVSSQGNISAMRAECPSAGAVQPIEVGVKWLIPTKGASYSIASKENIEIVNGRYVLAHERGNADVKVFDKNDRCIARYYIAASN</sequence>
<dbReference type="RefSeq" id="WP_072730762.1">
    <property type="nucleotide sequence ID" value="NZ_JAVYAA010000002.1"/>
</dbReference>
<evidence type="ECO:0000313" key="2">
    <source>
        <dbReference type="EMBL" id="MDT8976365.1"/>
    </source>
</evidence>
<feature type="chain" id="PRO_5042614629" evidence="1">
    <location>
        <begin position="24"/>
        <end position="109"/>
    </location>
</feature>
<name>A0AAJ2N478_9BACL</name>
<accession>A0AAJ2N478</accession>
<keyword evidence="3" id="KW-1185">Reference proteome</keyword>
<dbReference type="EMBL" id="JAVYAA010000002">
    <property type="protein sequence ID" value="MDT8976365.1"/>
    <property type="molecule type" value="Genomic_DNA"/>
</dbReference>
<keyword evidence="1" id="KW-0732">Signal</keyword>
<dbReference type="AlphaFoldDB" id="A0AAJ2N478"/>
<feature type="signal peptide" evidence="1">
    <location>
        <begin position="1"/>
        <end position="23"/>
    </location>
</feature>
<organism evidence="2 3">
    <name type="scientific">Paenibacillus suaedae</name>
    <dbReference type="NCBI Taxonomy" id="3077233"/>
    <lineage>
        <taxon>Bacteria</taxon>
        <taxon>Bacillati</taxon>
        <taxon>Bacillota</taxon>
        <taxon>Bacilli</taxon>
        <taxon>Bacillales</taxon>
        <taxon>Paenibacillaceae</taxon>
        <taxon>Paenibacillus</taxon>
    </lineage>
</organism>
<proteinExistence type="predicted"/>
<dbReference type="Proteomes" id="UP001250538">
    <property type="component" value="Unassembled WGS sequence"/>
</dbReference>
<protein>
    <submittedName>
        <fullName evidence="2">Uncharacterized protein</fullName>
    </submittedName>
</protein>
<reference evidence="3" key="1">
    <citation type="submission" date="2023-09" db="EMBL/GenBank/DDBJ databases">
        <title>Paenibacillus sp. chi10 Genome sequencing and assembly.</title>
        <authorList>
            <person name="Kim I."/>
        </authorList>
    </citation>
    <scope>NUCLEOTIDE SEQUENCE [LARGE SCALE GENOMIC DNA]</scope>
    <source>
        <strain evidence="3">chi10</strain>
    </source>
</reference>
<evidence type="ECO:0000256" key="1">
    <source>
        <dbReference type="SAM" id="SignalP"/>
    </source>
</evidence>
<comment type="caution">
    <text evidence="2">The sequence shown here is derived from an EMBL/GenBank/DDBJ whole genome shotgun (WGS) entry which is preliminary data.</text>
</comment>
<gene>
    <name evidence="2" type="ORF">RQP50_08920</name>
</gene>